<feature type="transmembrane region" description="Helical" evidence="7">
    <location>
        <begin position="499"/>
        <end position="526"/>
    </location>
</feature>
<keyword evidence="6 7" id="KW-0472">Membrane</keyword>
<comment type="caution">
    <text evidence="8">The sequence shown here is derived from an EMBL/GenBank/DDBJ whole genome shotgun (WGS) entry which is preliminary data.</text>
</comment>
<comment type="subcellular location">
    <subcellularLocation>
        <location evidence="1">Membrane</location>
        <topology evidence="1">Multi-pass membrane protein</topology>
    </subcellularLocation>
</comment>
<dbReference type="PANTHER" id="PTHR43867:SF2">
    <property type="entry name" value="CELLULOSE SYNTHASE CATALYTIC SUBUNIT A [UDP-FORMING]"/>
    <property type="match status" value="1"/>
</dbReference>
<evidence type="ECO:0000256" key="2">
    <source>
        <dbReference type="ARBA" id="ARBA00022676"/>
    </source>
</evidence>
<dbReference type="EMBL" id="RFFI01000120">
    <property type="protein sequence ID" value="RMI04965.1"/>
    <property type="molecule type" value="Genomic_DNA"/>
</dbReference>
<evidence type="ECO:0000256" key="1">
    <source>
        <dbReference type="ARBA" id="ARBA00004141"/>
    </source>
</evidence>
<reference evidence="8 9" key="1">
    <citation type="submission" date="2018-10" db="EMBL/GenBank/DDBJ databases">
        <title>Isolation, diversity and antifungal activity of actinobacteria from wheat.</title>
        <authorList>
            <person name="Han C."/>
        </authorList>
    </citation>
    <scope>NUCLEOTIDE SEQUENCE [LARGE SCALE GENOMIC DNA]</scope>
    <source>
        <strain evidence="8 9">NEAU-YY56</strain>
    </source>
</reference>
<keyword evidence="4 7" id="KW-0812">Transmembrane</keyword>
<name>A0A3M2J1X8_9CELL</name>
<feature type="transmembrane region" description="Helical" evidence="7">
    <location>
        <begin position="538"/>
        <end position="558"/>
    </location>
</feature>
<dbReference type="Gene3D" id="3.90.550.10">
    <property type="entry name" value="Spore Coat Polysaccharide Biosynthesis Protein SpsA, Chain A"/>
    <property type="match status" value="1"/>
</dbReference>
<accession>A0A3M2J1X8</accession>
<keyword evidence="3 8" id="KW-0808">Transferase</keyword>
<protein>
    <submittedName>
        <fullName evidence="8">Glycosyltransferase</fullName>
    </submittedName>
</protein>
<proteinExistence type="predicted"/>
<dbReference type="Pfam" id="PF13641">
    <property type="entry name" value="Glyco_tranf_2_3"/>
    <property type="match status" value="1"/>
</dbReference>
<evidence type="ECO:0000313" key="8">
    <source>
        <dbReference type="EMBL" id="RMI04965.1"/>
    </source>
</evidence>
<dbReference type="OrthoDB" id="7431422at2"/>
<gene>
    <name evidence="8" type="ORF">EBM89_17075</name>
</gene>
<dbReference type="Proteomes" id="UP000269289">
    <property type="component" value="Unassembled WGS sequence"/>
</dbReference>
<dbReference type="PANTHER" id="PTHR43867">
    <property type="entry name" value="CELLULOSE SYNTHASE CATALYTIC SUBUNIT A [UDP-FORMING]"/>
    <property type="match status" value="1"/>
</dbReference>
<feature type="transmembrane region" description="Helical" evidence="7">
    <location>
        <begin position="169"/>
        <end position="190"/>
    </location>
</feature>
<dbReference type="InterPro" id="IPR037257">
    <property type="entry name" value="T2SS_E_N_sf"/>
</dbReference>
<evidence type="ECO:0000313" key="9">
    <source>
        <dbReference type="Proteomes" id="UP000269289"/>
    </source>
</evidence>
<dbReference type="SUPFAM" id="SSF160246">
    <property type="entry name" value="EspE N-terminal domain-like"/>
    <property type="match status" value="1"/>
</dbReference>
<dbReference type="RefSeq" id="WP_122150843.1">
    <property type="nucleotide sequence ID" value="NZ_RFFI01000120.1"/>
</dbReference>
<evidence type="ECO:0000256" key="3">
    <source>
        <dbReference type="ARBA" id="ARBA00022679"/>
    </source>
</evidence>
<dbReference type="AlphaFoldDB" id="A0A3M2J1X8"/>
<evidence type="ECO:0000256" key="6">
    <source>
        <dbReference type="ARBA" id="ARBA00023136"/>
    </source>
</evidence>
<evidence type="ECO:0000256" key="5">
    <source>
        <dbReference type="ARBA" id="ARBA00022989"/>
    </source>
</evidence>
<dbReference type="CDD" id="cd06427">
    <property type="entry name" value="CESA_like_2"/>
    <property type="match status" value="1"/>
</dbReference>
<keyword evidence="2" id="KW-0328">Glycosyltransferase</keyword>
<organism evidence="8 9">
    <name type="scientific">Cellulomonas triticagri</name>
    <dbReference type="NCBI Taxonomy" id="2483352"/>
    <lineage>
        <taxon>Bacteria</taxon>
        <taxon>Bacillati</taxon>
        <taxon>Actinomycetota</taxon>
        <taxon>Actinomycetes</taxon>
        <taxon>Micrococcales</taxon>
        <taxon>Cellulomonadaceae</taxon>
        <taxon>Cellulomonas</taxon>
    </lineage>
</organism>
<dbReference type="SUPFAM" id="SSF53448">
    <property type="entry name" value="Nucleotide-diphospho-sugar transferases"/>
    <property type="match status" value="1"/>
</dbReference>
<dbReference type="GO" id="GO:0016757">
    <property type="term" value="F:glycosyltransferase activity"/>
    <property type="evidence" value="ECO:0007669"/>
    <property type="project" value="UniProtKB-KW"/>
</dbReference>
<dbReference type="InterPro" id="IPR050321">
    <property type="entry name" value="Glycosyltr_2/OpgH_subfam"/>
</dbReference>
<feature type="transmembrane region" description="Helical" evidence="7">
    <location>
        <begin position="196"/>
        <end position="216"/>
    </location>
</feature>
<dbReference type="InterPro" id="IPR029044">
    <property type="entry name" value="Nucleotide-diphossugar_trans"/>
</dbReference>
<sequence>MRRHQQDRRIGDYLVDRGLVTRSTLDAAEQVARETGGYIGEVLVSIGAVDSESLTRALADLWGLPYVVAGRAAAALDAGGVDVGTVLEQRWLPLERRSDGTLVVALVDEPTPARRAAVAAALGEEPFLVLADRWEFQQAVLDRYGPELRDRASLGLWGRSPAHSARTVLVRWQSVALVVGLVLLVLATVLAPREVVVTLSVVVGLAFLIGTGFKFWASLRGARMEHVTRTDPAVLAALPDHELPRYTVLVPVYKEANIVAHLIGNLGALDYPAHLLEVLILVEEDDTETRAAAEAASPPAHFRFITVPAGAPQTKPKACNVGLEFATGEFLVIFDAEDKPEPDQLKKAVLAFREAGEELVCVQAALNYFNADENPLTRMFTLEYSFWFDYMLPGLEYGRFAIPLGGTSNHFRVSGLRRLGGWDPFNVTEDADLGIRAAAEGLRVGVIDSTTFEEANTSYPNFVRQRSRWIKGYMQTTLVHLRNPFRLVRVAGLRQTLSFLFLVGGTPATFLAVPVLYALFLASLLLDPEQLAFLFPGWVLWLSMFNLGVGSALMIYVSMMGAFKRRRYGLVLWGAANPLYWVLHSIAAYKGLWQLVTKPHYWEKTAHGLTGVTSDPADLGDPGAHVPAAVRP</sequence>
<evidence type="ECO:0000256" key="7">
    <source>
        <dbReference type="SAM" id="Phobius"/>
    </source>
</evidence>
<keyword evidence="9" id="KW-1185">Reference proteome</keyword>
<dbReference type="GO" id="GO:0016020">
    <property type="term" value="C:membrane"/>
    <property type="evidence" value="ECO:0007669"/>
    <property type="project" value="UniProtKB-SubCell"/>
</dbReference>
<keyword evidence="5 7" id="KW-1133">Transmembrane helix</keyword>
<evidence type="ECO:0000256" key="4">
    <source>
        <dbReference type="ARBA" id="ARBA00022692"/>
    </source>
</evidence>
<feature type="transmembrane region" description="Helical" evidence="7">
    <location>
        <begin position="570"/>
        <end position="589"/>
    </location>
</feature>